<evidence type="ECO:0000256" key="1">
    <source>
        <dbReference type="SAM" id="MobiDB-lite"/>
    </source>
</evidence>
<dbReference type="HOGENOM" id="CLU_1939360_0_0_1"/>
<dbReference type="InParanoid" id="D8PWP1"/>
<sequence>MTYDSSSRVNVGNTLAPTYEDARLLLDFAAQHGVSVQYGSIPAPEVAQTMQRVQTSLESMEIDENPAARLVPVFQSMDITSNFSAGSSPSSSVYTRTPSPAVSALPVQLHPHLLTSPSKTRPDLTSARRG</sequence>
<keyword evidence="3" id="KW-1185">Reference proteome</keyword>
<feature type="non-terminal residue" evidence="2">
    <location>
        <position position="130"/>
    </location>
</feature>
<gene>
    <name evidence="2" type="ORF">SCHCODRAFT_105612</name>
</gene>
<dbReference type="AlphaFoldDB" id="D8PWP1"/>
<evidence type="ECO:0000313" key="2">
    <source>
        <dbReference type="EMBL" id="EFJ00246.1"/>
    </source>
</evidence>
<reference evidence="2 3" key="1">
    <citation type="journal article" date="2010" name="Nat. Biotechnol.">
        <title>Genome sequence of the model mushroom Schizophyllum commune.</title>
        <authorList>
            <person name="Ohm R.A."/>
            <person name="de Jong J.F."/>
            <person name="Lugones L.G."/>
            <person name="Aerts A."/>
            <person name="Kothe E."/>
            <person name="Stajich J.E."/>
            <person name="de Vries R.P."/>
            <person name="Record E."/>
            <person name="Levasseur A."/>
            <person name="Baker S.E."/>
            <person name="Bartholomew K.A."/>
            <person name="Coutinho P.M."/>
            <person name="Erdmann S."/>
            <person name="Fowler T.J."/>
            <person name="Gathman A.C."/>
            <person name="Lombard V."/>
            <person name="Henrissat B."/>
            <person name="Knabe N."/>
            <person name="Kuees U."/>
            <person name="Lilly W.W."/>
            <person name="Lindquist E."/>
            <person name="Lucas S."/>
            <person name="Magnuson J.K."/>
            <person name="Piumi F."/>
            <person name="Raudaskoski M."/>
            <person name="Salamov A."/>
            <person name="Schmutz J."/>
            <person name="Schwarze F.W.M.R."/>
            <person name="vanKuyk P.A."/>
            <person name="Horton J.S."/>
            <person name="Grigoriev I.V."/>
            <person name="Woesten H.A.B."/>
        </authorList>
    </citation>
    <scope>NUCLEOTIDE SEQUENCE [LARGE SCALE GENOMIC DNA]</scope>
    <source>
        <strain evidence="3">H4-8 / FGSC 9210</strain>
    </source>
</reference>
<dbReference type="VEuPathDB" id="FungiDB:SCHCODRAFT_02525046"/>
<name>D8PWP1_SCHCM</name>
<protein>
    <submittedName>
        <fullName evidence="2">Uncharacterized protein</fullName>
    </submittedName>
</protein>
<dbReference type="KEGG" id="scm:SCHCO_02525046"/>
<dbReference type="EMBL" id="GL377303">
    <property type="protein sequence ID" value="EFJ00246.1"/>
    <property type="molecule type" value="Genomic_DNA"/>
</dbReference>
<proteinExistence type="predicted"/>
<evidence type="ECO:0000313" key="3">
    <source>
        <dbReference type="Proteomes" id="UP000007431"/>
    </source>
</evidence>
<dbReference type="OrthoDB" id="10300083at2759"/>
<feature type="region of interest" description="Disordered" evidence="1">
    <location>
        <begin position="105"/>
        <end position="130"/>
    </location>
</feature>
<dbReference type="RefSeq" id="XP_003035148.1">
    <property type="nucleotide sequence ID" value="XM_003035102.1"/>
</dbReference>
<accession>D8PWP1</accession>
<organism evidence="3">
    <name type="scientific">Schizophyllum commune (strain H4-8 / FGSC 9210)</name>
    <name type="common">Split gill fungus</name>
    <dbReference type="NCBI Taxonomy" id="578458"/>
    <lineage>
        <taxon>Eukaryota</taxon>
        <taxon>Fungi</taxon>
        <taxon>Dikarya</taxon>
        <taxon>Basidiomycota</taxon>
        <taxon>Agaricomycotina</taxon>
        <taxon>Agaricomycetes</taxon>
        <taxon>Agaricomycetidae</taxon>
        <taxon>Agaricales</taxon>
        <taxon>Schizophyllaceae</taxon>
        <taxon>Schizophyllum</taxon>
    </lineage>
</organism>
<dbReference type="GeneID" id="9595748"/>
<dbReference type="Proteomes" id="UP000007431">
    <property type="component" value="Unassembled WGS sequence"/>
</dbReference>